<protein>
    <submittedName>
        <fullName evidence="6">IS3 family transposase</fullName>
    </submittedName>
</protein>
<name>A0AAD0S7X4_RALSL</name>
<evidence type="ECO:0000313" key="7">
    <source>
        <dbReference type="EMBL" id="AXV82460.1"/>
    </source>
</evidence>
<sequence>MKTSKFTEAQIAFALKQAELGTKVEEVCRKLGISEATFYNWKKKYGGVGPSELRRMRQLEEENAKLKRLVADLSLDKAMLQDVLFKKALKPSRKRTLVDELRDRYRVSLTKACALFHMSRSLYGYRSVARDSSALLARIKEIAATRVHYGYRRVHVMLQREGWKDNHKRVYRLYRAEGLSLRHKRPKRNKSARLRQPKSIVTGINEIWSMDFVSDALFDGRRLRALTVVDNYTRESLAIEVGQSLKGEDVVQVLDAVVAQRGTPQTIKVDNGSEFISKAMDRWAYEHGVELDFSRPGTPTDNAKVESFNGRFRQECLNEHWFLSLEDARSKIADWRRYYNESRPHSALQWATPAEFARQARKSASTDDATTPEISTSGRY</sequence>
<proteinExistence type="predicted"/>
<dbReference type="PANTHER" id="PTHR47515">
    <property type="entry name" value="LOW CALCIUM RESPONSE LOCUS PROTEIN T"/>
    <property type="match status" value="1"/>
</dbReference>
<dbReference type="InterPro" id="IPR012337">
    <property type="entry name" value="RNaseH-like_sf"/>
</dbReference>
<evidence type="ECO:0000256" key="1">
    <source>
        <dbReference type="ARBA" id="ARBA00023015"/>
    </source>
</evidence>
<feature type="domain" description="HTH araC/xylS-type" evidence="4">
    <location>
        <begin position="1"/>
        <end position="56"/>
    </location>
</feature>
<dbReference type="InterPro" id="IPR048020">
    <property type="entry name" value="Transpos_IS3"/>
</dbReference>
<keyword evidence="8" id="KW-0614">Plasmid</keyword>
<dbReference type="Gene3D" id="1.10.10.60">
    <property type="entry name" value="Homeodomain-like"/>
    <property type="match status" value="1"/>
</dbReference>
<dbReference type="GO" id="GO:0043565">
    <property type="term" value="F:sequence-specific DNA binding"/>
    <property type="evidence" value="ECO:0007669"/>
    <property type="project" value="InterPro"/>
</dbReference>
<dbReference type="GO" id="GO:0006313">
    <property type="term" value="P:DNA transposition"/>
    <property type="evidence" value="ECO:0007669"/>
    <property type="project" value="InterPro"/>
</dbReference>
<evidence type="ECO:0000313" key="9">
    <source>
        <dbReference type="Proteomes" id="UP000261758"/>
    </source>
</evidence>
<dbReference type="PANTHER" id="PTHR47515:SF1">
    <property type="entry name" value="BLR2054 PROTEIN"/>
    <property type="match status" value="1"/>
</dbReference>
<dbReference type="InterPro" id="IPR018060">
    <property type="entry name" value="HTH_AraC"/>
</dbReference>
<evidence type="ECO:0000259" key="4">
    <source>
        <dbReference type="PROSITE" id="PS01124"/>
    </source>
</evidence>
<feature type="compositionally biased region" description="Polar residues" evidence="3">
    <location>
        <begin position="362"/>
        <end position="380"/>
    </location>
</feature>
<evidence type="ECO:0000259" key="5">
    <source>
        <dbReference type="PROSITE" id="PS50994"/>
    </source>
</evidence>
<evidence type="ECO:0000256" key="3">
    <source>
        <dbReference type="SAM" id="MobiDB-lite"/>
    </source>
</evidence>
<keyword evidence="1" id="KW-0805">Transcription regulation</keyword>
<dbReference type="SUPFAM" id="SSF53098">
    <property type="entry name" value="Ribonuclease H-like"/>
    <property type="match status" value="1"/>
</dbReference>
<evidence type="ECO:0000313" key="6">
    <source>
        <dbReference type="EMBL" id="AXV82274.1"/>
    </source>
</evidence>
<dbReference type="SUPFAM" id="SSF46689">
    <property type="entry name" value="Homeodomain-like"/>
    <property type="match status" value="1"/>
</dbReference>
<dbReference type="PROSITE" id="PS50994">
    <property type="entry name" value="INTEGRASE"/>
    <property type="match status" value="1"/>
</dbReference>
<dbReference type="InterPro" id="IPR025948">
    <property type="entry name" value="HTH-like_dom"/>
</dbReference>
<geneLocation type="plasmid" evidence="8 9">
    <name>unnamed</name>
</geneLocation>
<dbReference type="NCBIfam" id="NF033516">
    <property type="entry name" value="transpos_IS3"/>
    <property type="match status" value="1"/>
</dbReference>
<dbReference type="Pfam" id="PF13683">
    <property type="entry name" value="rve_3"/>
    <property type="match status" value="1"/>
</dbReference>
<reference evidence="6 9" key="1">
    <citation type="submission" date="2017-08" db="EMBL/GenBank/DDBJ databases">
        <title>Genome sequences of Ralstonia solanacearum Species Complex (RSSC) isolated from Potato bacterial wilts in Korea.</title>
        <authorList>
            <person name="Cho H."/>
            <person name="Song E.-S."/>
            <person name="Lee Y.K."/>
            <person name="Lee S."/>
            <person name="Lee S.-W."/>
            <person name="Jo A."/>
            <person name="Kim J.-G."/>
            <person name="Hwang I."/>
        </authorList>
    </citation>
    <scope>NUCLEOTIDE SEQUENCE [LARGE SCALE GENOMIC DNA]</scope>
    <source>
        <strain evidence="6 9">T98</strain>
        <plasmid evidence="8 9">unnamed</plasmid>
    </source>
</reference>
<dbReference type="Pfam" id="PF01527">
    <property type="entry name" value="HTH_Tnp_1"/>
    <property type="match status" value="1"/>
</dbReference>
<dbReference type="GO" id="GO:0015074">
    <property type="term" value="P:DNA integration"/>
    <property type="evidence" value="ECO:0007669"/>
    <property type="project" value="InterPro"/>
</dbReference>
<dbReference type="InterPro" id="IPR002514">
    <property type="entry name" value="Transposase_8"/>
</dbReference>
<evidence type="ECO:0000313" key="8">
    <source>
        <dbReference type="EMBL" id="AXV83698.1"/>
    </source>
</evidence>
<dbReference type="Gene3D" id="3.30.420.10">
    <property type="entry name" value="Ribonuclease H-like superfamily/Ribonuclease H"/>
    <property type="match status" value="1"/>
</dbReference>
<dbReference type="Pfam" id="PF13276">
    <property type="entry name" value="HTH_21"/>
    <property type="match status" value="1"/>
</dbReference>
<feature type="domain" description="Integrase catalytic" evidence="5">
    <location>
        <begin position="193"/>
        <end position="361"/>
    </location>
</feature>
<keyword evidence="2" id="KW-0804">Transcription</keyword>
<dbReference type="InterPro" id="IPR036397">
    <property type="entry name" value="RNaseH_sf"/>
</dbReference>
<accession>A0AAD0S7X4</accession>
<dbReference type="Proteomes" id="UP000261758">
    <property type="component" value="Plasmid unnamed"/>
</dbReference>
<dbReference type="RefSeq" id="WP_086004949.1">
    <property type="nucleotide sequence ID" value="NZ_CP022759.1"/>
</dbReference>
<dbReference type="EMBL" id="CP022759">
    <property type="protein sequence ID" value="AXV82274.1"/>
    <property type="molecule type" value="Genomic_DNA"/>
</dbReference>
<dbReference type="AlphaFoldDB" id="A0AAD0S7X4"/>
<dbReference type="Proteomes" id="UP000261758">
    <property type="component" value="Chromosome"/>
</dbReference>
<evidence type="ECO:0000256" key="2">
    <source>
        <dbReference type="ARBA" id="ARBA00023163"/>
    </source>
</evidence>
<dbReference type="GO" id="GO:0003700">
    <property type="term" value="F:DNA-binding transcription factor activity"/>
    <property type="evidence" value="ECO:0007669"/>
    <property type="project" value="InterPro"/>
</dbReference>
<dbReference type="InterPro" id="IPR009057">
    <property type="entry name" value="Homeodomain-like_sf"/>
</dbReference>
<dbReference type="InterPro" id="IPR001584">
    <property type="entry name" value="Integrase_cat-core"/>
</dbReference>
<feature type="region of interest" description="Disordered" evidence="3">
    <location>
        <begin position="359"/>
        <end position="380"/>
    </location>
</feature>
<organism evidence="6 9">
    <name type="scientific">Ralstonia solanacearum</name>
    <name type="common">Pseudomonas solanacearum</name>
    <dbReference type="NCBI Taxonomy" id="305"/>
    <lineage>
        <taxon>Bacteria</taxon>
        <taxon>Pseudomonadati</taxon>
        <taxon>Pseudomonadota</taxon>
        <taxon>Betaproteobacteria</taxon>
        <taxon>Burkholderiales</taxon>
        <taxon>Burkholderiaceae</taxon>
        <taxon>Ralstonia</taxon>
        <taxon>Ralstonia solanacearum species complex</taxon>
    </lineage>
</organism>
<dbReference type="EMBL" id="CP022760">
    <property type="protein sequence ID" value="AXV83698.1"/>
    <property type="molecule type" value="Genomic_DNA"/>
</dbReference>
<dbReference type="PROSITE" id="PS01124">
    <property type="entry name" value="HTH_ARAC_FAMILY_2"/>
    <property type="match status" value="1"/>
</dbReference>
<dbReference type="EMBL" id="CP022759">
    <property type="protein sequence ID" value="AXV82460.1"/>
    <property type="molecule type" value="Genomic_DNA"/>
</dbReference>
<gene>
    <name evidence="6" type="ORF">CJO77_12480</name>
    <name evidence="7" type="ORF">CJO77_13555</name>
    <name evidence="8" type="ORF">CJO77_19170</name>
</gene>
<dbReference type="GO" id="GO:0004803">
    <property type="term" value="F:transposase activity"/>
    <property type="evidence" value="ECO:0007669"/>
    <property type="project" value="InterPro"/>
</dbReference>